<sequence length="97" mass="11113">MNATLVRFRFGDDFDEKRVRALAESSRATFEDMPGLRSKAYAIDAVNREAVNFFLWSNEEAARSFFSPQVLGRFGELYGVAPTLEFAEVIQLVENRR</sequence>
<name>A0A923MB98_9BURK</name>
<dbReference type="InterPro" id="IPR011008">
    <property type="entry name" value="Dimeric_a/b-barrel"/>
</dbReference>
<keyword evidence="2" id="KW-1185">Reference proteome</keyword>
<evidence type="ECO:0000313" key="2">
    <source>
        <dbReference type="Proteomes" id="UP000596827"/>
    </source>
</evidence>
<dbReference type="Proteomes" id="UP000596827">
    <property type="component" value="Unassembled WGS sequence"/>
</dbReference>
<reference evidence="1" key="1">
    <citation type="submission" date="2020-08" db="EMBL/GenBank/DDBJ databases">
        <title>Ramlibacter sp. GTP1 16S ribosomal RNA gene genome sequencing and assembly.</title>
        <authorList>
            <person name="Kang M."/>
        </authorList>
    </citation>
    <scope>NUCLEOTIDE SEQUENCE</scope>
    <source>
        <strain evidence="1">GTP1</strain>
    </source>
</reference>
<proteinExistence type="predicted"/>
<accession>A0A923MB98</accession>
<gene>
    <name evidence="1" type="ORF">H8R02_17895</name>
</gene>
<organism evidence="1 2">
    <name type="scientific">Ramlibacter albus</name>
    <dbReference type="NCBI Taxonomy" id="2079448"/>
    <lineage>
        <taxon>Bacteria</taxon>
        <taxon>Pseudomonadati</taxon>
        <taxon>Pseudomonadota</taxon>
        <taxon>Betaproteobacteria</taxon>
        <taxon>Burkholderiales</taxon>
        <taxon>Comamonadaceae</taxon>
        <taxon>Ramlibacter</taxon>
    </lineage>
</organism>
<evidence type="ECO:0008006" key="3">
    <source>
        <dbReference type="Google" id="ProtNLM"/>
    </source>
</evidence>
<dbReference type="SUPFAM" id="SSF54909">
    <property type="entry name" value="Dimeric alpha+beta barrel"/>
    <property type="match status" value="1"/>
</dbReference>
<dbReference type="AlphaFoldDB" id="A0A923MB98"/>
<comment type="caution">
    <text evidence="1">The sequence shown here is derived from an EMBL/GenBank/DDBJ whole genome shotgun (WGS) entry which is preliminary data.</text>
</comment>
<dbReference type="EMBL" id="JACORU010000006">
    <property type="protein sequence ID" value="MBC5766346.1"/>
    <property type="molecule type" value="Genomic_DNA"/>
</dbReference>
<protein>
    <recommendedName>
        <fullName evidence="3">ABM domain-containing protein</fullName>
    </recommendedName>
</protein>
<evidence type="ECO:0000313" key="1">
    <source>
        <dbReference type="EMBL" id="MBC5766346.1"/>
    </source>
</evidence>
<dbReference type="Gene3D" id="3.30.70.100">
    <property type="match status" value="1"/>
</dbReference>